<dbReference type="GO" id="GO:0005737">
    <property type="term" value="C:cytoplasm"/>
    <property type="evidence" value="ECO:0007669"/>
    <property type="project" value="TreeGrafter"/>
</dbReference>
<evidence type="ECO:0000313" key="6">
    <source>
        <dbReference type="Proteomes" id="UP000030008"/>
    </source>
</evidence>
<dbReference type="GO" id="GO:0046872">
    <property type="term" value="F:metal ion binding"/>
    <property type="evidence" value="ECO:0007669"/>
    <property type="project" value="UniProtKB-KW"/>
</dbReference>
<reference evidence="5 6" key="1">
    <citation type="submission" date="2014-08" db="EMBL/GenBank/DDBJ databases">
        <title>Clostridium innocuum, an unnegligible vancomycin-resistant pathogen causing extra-intestinal infections.</title>
        <authorList>
            <person name="Feng Y."/>
            <person name="Chiu C.-H."/>
        </authorList>
    </citation>
    <scope>NUCLEOTIDE SEQUENCE [LARGE SCALE GENOMIC DNA]</scope>
    <source>
        <strain evidence="5 6">AN88</strain>
    </source>
</reference>
<organism evidence="5 6">
    <name type="scientific">Clostridium innocuum</name>
    <dbReference type="NCBI Taxonomy" id="1522"/>
    <lineage>
        <taxon>Bacteria</taxon>
        <taxon>Bacillati</taxon>
        <taxon>Bacillota</taxon>
        <taxon>Clostridia</taxon>
        <taxon>Eubacteriales</taxon>
        <taxon>Clostridiaceae</taxon>
        <taxon>Clostridium</taxon>
    </lineage>
</organism>
<dbReference type="PANTHER" id="PTHR13799:SF14">
    <property type="entry name" value="GTP CYCLOHYDROLASE 1 TYPE 2 HOMOLOG"/>
    <property type="match status" value="1"/>
</dbReference>
<gene>
    <name evidence="5" type="ORF">CIAN88_07490</name>
</gene>
<evidence type="ECO:0000256" key="3">
    <source>
        <dbReference type="ARBA" id="ARBA00022723"/>
    </source>
</evidence>
<dbReference type="InterPro" id="IPR036069">
    <property type="entry name" value="DUF34/NIF3_sf"/>
</dbReference>
<keyword evidence="3 4" id="KW-0479">Metal-binding</keyword>
<feature type="binding site" evidence="4">
    <location>
        <position position="103"/>
    </location>
    <ligand>
        <name>a divalent metal cation</name>
        <dbReference type="ChEBI" id="CHEBI:60240"/>
        <label>1</label>
    </ligand>
</feature>
<protein>
    <recommendedName>
        <fullName evidence="2">GTP cyclohydrolase 1 type 2 homolog</fullName>
    </recommendedName>
</protein>
<dbReference type="AlphaFoldDB" id="A0A099I943"/>
<evidence type="ECO:0000256" key="4">
    <source>
        <dbReference type="PIRSR" id="PIRSR602678-1"/>
    </source>
</evidence>
<proteinExistence type="inferred from homology"/>
<dbReference type="SUPFAM" id="SSF102705">
    <property type="entry name" value="NIF3 (NGG1p interacting factor 3)-like"/>
    <property type="match status" value="1"/>
</dbReference>
<comment type="caution">
    <text evidence="5">The sequence shown here is derived from an EMBL/GenBank/DDBJ whole genome shotgun (WGS) entry which is preliminary data.</text>
</comment>
<name>A0A099I943_CLOIN</name>
<dbReference type="NCBIfam" id="TIGR00486">
    <property type="entry name" value="YbgI_SA1388"/>
    <property type="match status" value="1"/>
</dbReference>
<feature type="binding site" evidence="4">
    <location>
        <position position="65"/>
    </location>
    <ligand>
        <name>a divalent metal cation</name>
        <dbReference type="ChEBI" id="CHEBI:60240"/>
        <label>1</label>
    </ligand>
</feature>
<evidence type="ECO:0000256" key="2">
    <source>
        <dbReference type="ARBA" id="ARBA00022112"/>
    </source>
</evidence>
<dbReference type="EMBL" id="JQIF01000034">
    <property type="protein sequence ID" value="KGJ53742.1"/>
    <property type="molecule type" value="Genomic_DNA"/>
</dbReference>
<dbReference type="InterPro" id="IPR002678">
    <property type="entry name" value="DUF34/NIF3"/>
</dbReference>
<evidence type="ECO:0000256" key="1">
    <source>
        <dbReference type="ARBA" id="ARBA00006964"/>
    </source>
</evidence>
<dbReference type="Pfam" id="PF01784">
    <property type="entry name" value="DUF34_NIF3"/>
    <property type="match status" value="1"/>
</dbReference>
<dbReference type="Gene3D" id="3.40.1390.30">
    <property type="entry name" value="NIF3 (NGG1p interacting factor 3)-like"/>
    <property type="match status" value="2"/>
</dbReference>
<feature type="binding site" evidence="4">
    <location>
        <position position="221"/>
    </location>
    <ligand>
        <name>a divalent metal cation</name>
        <dbReference type="ChEBI" id="CHEBI:60240"/>
        <label>1</label>
    </ligand>
</feature>
<sequence>MRCADILHVIEEHYPLSYALDWDNCGLQTGRFDKDVQTIYIALDAGDAVIADAVINHADLLITHHPLLFNGIKQIHNQDFIGRRIIELIQKEMCCYAMHTNYDVLRMAEVAAQMLQLKKTKVLEATSEDGKGIGQYGMLPEAMPVFQLCEQIKQTFELQGVQVYGDVSRQVQRIAISPGAGNSMISHALYKQCDVLITGDISHHIGIDAVAQGLAVIDAGHYGIEHIFIQDMAAFLSEKLKGVKIISAPLCHPFTIV</sequence>
<evidence type="ECO:0000313" key="5">
    <source>
        <dbReference type="EMBL" id="KGJ53742.1"/>
    </source>
</evidence>
<dbReference type="FunFam" id="3.40.1390.30:FF:000001">
    <property type="entry name" value="GTP cyclohydrolase 1 type 2"/>
    <property type="match status" value="1"/>
</dbReference>
<dbReference type="Proteomes" id="UP000030008">
    <property type="component" value="Unassembled WGS sequence"/>
</dbReference>
<dbReference type="PANTHER" id="PTHR13799">
    <property type="entry name" value="NGG1 INTERACTING FACTOR 3"/>
    <property type="match status" value="1"/>
</dbReference>
<feature type="binding site" evidence="4">
    <location>
        <position position="225"/>
    </location>
    <ligand>
        <name>a divalent metal cation</name>
        <dbReference type="ChEBI" id="CHEBI:60240"/>
        <label>1</label>
    </ligand>
</feature>
<dbReference type="RefSeq" id="WP_044904813.1">
    <property type="nucleotide sequence ID" value="NZ_JQIF01000034.1"/>
</dbReference>
<accession>A0A099I943</accession>
<feature type="binding site" evidence="4">
    <location>
        <position position="64"/>
    </location>
    <ligand>
        <name>a divalent metal cation</name>
        <dbReference type="ChEBI" id="CHEBI:60240"/>
        <label>2</label>
    </ligand>
</feature>
<comment type="similarity">
    <text evidence="1">Belongs to the GTP cyclohydrolase I type 2/NIF3 family.</text>
</comment>